<reference evidence="3" key="1">
    <citation type="journal article" date="2011" name="Stand. Genomic Sci.">
        <title>Genome sequence of the filamentous, gliding Thiothrix nivea neotype strain (JP2(T)).</title>
        <authorList>
            <person name="Lapidus A."/>
            <person name="Nolan M."/>
            <person name="Lucas S."/>
            <person name="Glavina Del Rio T."/>
            <person name="Tice H."/>
            <person name="Cheng J.F."/>
            <person name="Tapia R."/>
            <person name="Han C."/>
            <person name="Goodwin L."/>
            <person name="Pitluck S."/>
            <person name="Liolios K."/>
            <person name="Pagani I."/>
            <person name="Ivanova N."/>
            <person name="Huntemann M."/>
            <person name="Mavromatis K."/>
            <person name="Mikhailova N."/>
            <person name="Pati A."/>
            <person name="Chen A."/>
            <person name="Palaniappan K."/>
            <person name="Land M."/>
            <person name="Brambilla E.M."/>
            <person name="Rohde M."/>
            <person name="Abt B."/>
            <person name="Verbarg S."/>
            <person name="Goker M."/>
            <person name="Bristow J."/>
            <person name="Eisen J.A."/>
            <person name="Markowitz V."/>
            <person name="Hugenholtz P."/>
            <person name="Kyrpides N.C."/>
            <person name="Klenk H.P."/>
            <person name="Woyke T."/>
        </authorList>
    </citation>
    <scope>NUCLEOTIDE SEQUENCE [LARGE SCALE GENOMIC DNA]</scope>
    <source>
        <strain evidence="3">ATCC 35100 / DSM 5205 / JP2</strain>
    </source>
</reference>
<name>A0A656HB05_THINJ</name>
<dbReference type="AlphaFoldDB" id="A0A656HB05"/>
<dbReference type="Pfam" id="PF12760">
    <property type="entry name" value="Zn_ribbon_IS1595"/>
    <property type="match status" value="1"/>
</dbReference>
<evidence type="ECO:0000313" key="3">
    <source>
        <dbReference type="Proteomes" id="UP000005317"/>
    </source>
</evidence>
<evidence type="ECO:0000313" key="2">
    <source>
        <dbReference type="EMBL" id="EIJ33084.1"/>
    </source>
</evidence>
<protein>
    <recommendedName>
        <fullName evidence="1">Transposase zinc-ribbon domain-containing protein</fullName>
    </recommendedName>
</protein>
<dbReference type="InterPro" id="IPR024442">
    <property type="entry name" value="Transposase_Zn_ribbon"/>
</dbReference>
<accession>A0A656HB05</accession>
<evidence type="ECO:0000259" key="1">
    <source>
        <dbReference type="Pfam" id="PF12760"/>
    </source>
</evidence>
<sequence length="33" mass="3634">MGSLISIASLTSDEACYQQVRVLRWPDGTVCPH</sequence>
<organism evidence="2 3">
    <name type="scientific">Thiothrix nivea (strain ATCC 35100 / DSM 5205 / JP2)</name>
    <dbReference type="NCBI Taxonomy" id="870187"/>
    <lineage>
        <taxon>Bacteria</taxon>
        <taxon>Pseudomonadati</taxon>
        <taxon>Pseudomonadota</taxon>
        <taxon>Gammaproteobacteria</taxon>
        <taxon>Thiotrichales</taxon>
        <taxon>Thiotrichaceae</taxon>
        <taxon>Thiothrix</taxon>
    </lineage>
</organism>
<dbReference type="EMBL" id="JH651384">
    <property type="protein sequence ID" value="EIJ33084.1"/>
    <property type="molecule type" value="Genomic_DNA"/>
</dbReference>
<proteinExistence type="predicted"/>
<gene>
    <name evidence="2" type="ORF">Thini_0433</name>
</gene>
<dbReference type="OrthoDB" id="74180at2"/>
<keyword evidence="3" id="KW-1185">Reference proteome</keyword>
<dbReference type="Proteomes" id="UP000005317">
    <property type="component" value="Unassembled WGS sequence"/>
</dbReference>
<feature type="domain" description="Transposase zinc-ribbon" evidence="1">
    <location>
        <begin position="12"/>
        <end position="33"/>
    </location>
</feature>